<evidence type="ECO:0000259" key="3">
    <source>
        <dbReference type="Pfam" id="PF20737"/>
    </source>
</evidence>
<dbReference type="PANTHER" id="PTHR43465">
    <property type="entry name" value="DUF1680 DOMAIN PROTEIN (AFU_ORTHOLOGUE AFUA_1G08910)"/>
    <property type="match status" value="1"/>
</dbReference>
<proteinExistence type="predicted"/>
<feature type="domain" description="Non-reducing end beta-L-arabinofuranosidase-like GH127 catalytic" evidence="1">
    <location>
        <begin position="36"/>
        <end position="415"/>
    </location>
</feature>
<protein>
    <submittedName>
        <fullName evidence="4">GH127 / GH146</fullName>
    </submittedName>
</protein>
<evidence type="ECO:0000259" key="2">
    <source>
        <dbReference type="Pfam" id="PF20736"/>
    </source>
</evidence>
<dbReference type="Pfam" id="PF20736">
    <property type="entry name" value="Glyco_hydro127M"/>
    <property type="match status" value="1"/>
</dbReference>
<dbReference type="InterPro" id="IPR049174">
    <property type="entry name" value="Beta-AFase-like"/>
</dbReference>
<dbReference type="AlphaFoldDB" id="A0A6J4UPF9"/>
<dbReference type="InterPro" id="IPR012878">
    <property type="entry name" value="Beta-AFase-like_GH127_cat"/>
</dbReference>
<dbReference type="InterPro" id="IPR049049">
    <property type="entry name" value="Beta-AFase-like_GH127_C"/>
</dbReference>
<name>A0A6J4UPF9_9BACT</name>
<dbReference type="PANTHER" id="PTHR43465:SF2">
    <property type="entry name" value="DUF1680 DOMAIN PROTEIN (AFU_ORTHOLOGUE AFUA_1G08910)"/>
    <property type="match status" value="1"/>
</dbReference>
<evidence type="ECO:0000313" key="4">
    <source>
        <dbReference type="EMBL" id="CAA9556273.1"/>
    </source>
</evidence>
<reference evidence="4" key="1">
    <citation type="submission" date="2020-02" db="EMBL/GenBank/DDBJ databases">
        <authorList>
            <person name="Meier V. D."/>
        </authorList>
    </citation>
    <scope>NUCLEOTIDE SEQUENCE</scope>
    <source>
        <strain evidence="4">AVDCRST_MAG59</strain>
    </source>
</reference>
<feature type="domain" description="Non-reducing end beta-L-arabinofuranosidase-like GH127 middle" evidence="2">
    <location>
        <begin position="426"/>
        <end position="520"/>
    </location>
</feature>
<dbReference type="Pfam" id="PF20737">
    <property type="entry name" value="Glyco_hydro127C"/>
    <property type="match status" value="1"/>
</dbReference>
<accession>A0A6J4UPF9</accession>
<evidence type="ECO:0000259" key="1">
    <source>
        <dbReference type="Pfam" id="PF07944"/>
    </source>
</evidence>
<gene>
    <name evidence="4" type="ORF">AVDCRST_MAG59-2187</name>
</gene>
<organism evidence="4">
    <name type="scientific">uncultured Thermomicrobiales bacterium</name>
    <dbReference type="NCBI Taxonomy" id="1645740"/>
    <lineage>
        <taxon>Bacteria</taxon>
        <taxon>Pseudomonadati</taxon>
        <taxon>Thermomicrobiota</taxon>
        <taxon>Thermomicrobia</taxon>
        <taxon>Thermomicrobiales</taxon>
        <taxon>environmental samples</taxon>
    </lineage>
</organism>
<dbReference type="GO" id="GO:0005975">
    <property type="term" value="P:carbohydrate metabolic process"/>
    <property type="evidence" value="ECO:0007669"/>
    <property type="project" value="InterPro"/>
</dbReference>
<dbReference type="Pfam" id="PF07944">
    <property type="entry name" value="Beta-AFase-like_GH127_cat"/>
    <property type="match status" value="1"/>
</dbReference>
<dbReference type="InterPro" id="IPR049046">
    <property type="entry name" value="Beta-AFase-like_GH127_middle"/>
</dbReference>
<sequence length="643" mass="70146">MAESVAAPLPSRAVVADTRRSPFAKLRPVPVDAWAVEDAFWSPRLERNRRVTIPTQWEQIEATGRLDNFYRAAGQIDGPYHGRFFNDSDLYKWLEAASWTLAAHPGADPALAANVETAVAAIAAAQRPDGYLDTYFARDRSGERWTDVDLHELYCAGHLFEAAVAHRRATGSDALLAVARRFADHVVAEFGPARQAERPWADGHPEVELALVELFRETGDQAYLEKAETFINVRGRGELGTPYGRWGPEYHQDHVPLRQLESLAGHAVRAMYLLTGAANVALETGEPALVEALERLWRDTVATRMYVSGGLGARHDGESFGEAHELPNATAYAETCAAIGSVFWNARMLALTAEARYGDLLEHTLYNAVLPGVGLDGETYFYTNPLSDRGVHRRQPWFATACCPPNVARLLASLPAYAASVTDGAVWLHLFLAGSARLPLPDGRTVKLRVATRYPWDGAVDISVDTPGEFAIHLRVPGWAAGATLEVGNHAAHIDAEPGTYVSVRREWAAGDTLHLSLPMAPFRVASHPAVLENAGRVALRRGPLLYCAEAADHPRADPRDLLLPADAPLTPSWRPELLGGVTVLTADALAPDPDPGWEGRLYRPADEVSPQRTSTHVALTAVPYFAWANRGAGPMQVWLRGA</sequence>
<dbReference type="EMBL" id="CADCWF010000139">
    <property type="protein sequence ID" value="CAA9556273.1"/>
    <property type="molecule type" value="Genomic_DNA"/>
</dbReference>
<dbReference type="InterPro" id="IPR008928">
    <property type="entry name" value="6-hairpin_glycosidase_sf"/>
</dbReference>
<dbReference type="SUPFAM" id="SSF48208">
    <property type="entry name" value="Six-hairpin glycosidases"/>
    <property type="match status" value="1"/>
</dbReference>
<feature type="domain" description="Non-reducing end beta-L-arabinofuranosidase-like GH127 C-terminal" evidence="3">
    <location>
        <begin position="524"/>
        <end position="641"/>
    </location>
</feature>